<accession>A0A1D6N3Z5</accession>
<comment type="subcellular location">
    <subcellularLocation>
        <location evidence="1">Membrane</location>
        <topology evidence="1">Multi-pass membrane protein</topology>
    </subcellularLocation>
</comment>
<dbReference type="FunFam" id="2.40.128.330:FF:000001">
    <property type="entry name" value="Magnesium transporter MRS2-1"/>
    <property type="match status" value="1"/>
</dbReference>
<keyword evidence="4" id="KW-0812">Transmembrane</keyword>
<dbReference type="GO" id="GO:0016020">
    <property type="term" value="C:membrane"/>
    <property type="evidence" value="ECO:0007669"/>
    <property type="project" value="UniProtKB-SubCell"/>
</dbReference>
<dbReference type="InterPro" id="IPR039204">
    <property type="entry name" value="MRS2-like"/>
</dbReference>
<evidence type="ECO:0000256" key="6">
    <source>
        <dbReference type="ARBA" id="ARBA00022989"/>
    </source>
</evidence>
<dbReference type="PANTHER" id="PTHR13890">
    <property type="entry name" value="RNA SPLICING PROTEIN MRS2, MITOCHONDRIAL"/>
    <property type="match status" value="1"/>
</dbReference>
<dbReference type="GO" id="GO:0015095">
    <property type="term" value="F:magnesium ion transmembrane transporter activity"/>
    <property type="evidence" value="ECO:0007669"/>
    <property type="project" value="UniProtKB-ARBA"/>
</dbReference>
<dbReference type="ExpressionAtlas" id="A0A1D6N3Z5">
    <property type="expression patterns" value="baseline and differential"/>
</dbReference>
<evidence type="ECO:0000256" key="8">
    <source>
        <dbReference type="ARBA" id="ARBA00023136"/>
    </source>
</evidence>
<name>A0A1D6N3Z5_MAIZE</name>
<evidence type="ECO:0000256" key="3">
    <source>
        <dbReference type="ARBA" id="ARBA00022448"/>
    </source>
</evidence>
<evidence type="ECO:0000256" key="7">
    <source>
        <dbReference type="ARBA" id="ARBA00023065"/>
    </source>
</evidence>
<keyword evidence="3" id="KW-0813">Transport</keyword>
<evidence type="ECO:0000313" key="10">
    <source>
        <dbReference type="EMBL" id="ONM35382.1"/>
    </source>
</evidence>
<evidence type="ECO:0000256" key="2">
    <source>
        <dbReference type="ARBA" id="ARBA00007535"/>
    </source>
</evidence>
<proteinExistence type="inferred from homology"/>
<protein>
    <submittedName>
        <fullName evidence="10">Magnesium transporter9</fullName>
    </submittedName>
</protein>
<feature type="region of interest" description="Disordered" evidence="9">
    <location>
        <begin position="95"/>
        <end position="120"/>
    </location>
</feature>
<comment type="similarity">
    <text evidence="2">Belongs to the CorA metal ion transporter (MIT) (TC 1.A.35.5) family.</text>
</comment>
<reference evidence="10" key="1">
    <citation type="submission" date="2015-12" db="EMBL/GenBank/DDBJ databases">
        <title>Update maize B73 reference genome by single molecule sequencing technologies.</title>
        <authorList>
            <consortium name="Maize Genome Sequencing Project"/>
            <person name="Ware D."/>
        </authorList>
    </citation>
    <scope>NUCLEOTIDE SEQUENCE [LARGE SCALE GENOMIC DNA]</scope>
    <source>
        <tissue evidence="10">Seedling</tissue>
    </source>
</reference>
<keyword evidence="8" id="KW-0472">Membrane</keyword>
<dbReference type="PANTHER" id="PTHR13890:SF29">
    <property type="entry name" value="MAGNESIUM TRANSPORTER MRS2-F"/>
    <property type="match status" value="1"/>
</dbReference>
<evidence type="ECO:0000256" key="4">
    <source>
        <dbReference type="ARBA" id="ARBA00022692"/>
    </source>
</evidence>
<organism evidence="10">
    <name type="scientific">Zea mays</name>
    <name type="common">Maize</name>
    <dbReference type="NCBI Taxonomy" id="4577"/>
    <lineage>
        <taxon>Eukaryota</taxon>
        <taxon>Viridiplantae</taxon>
        <taxon>Streptophyta</taxon>
        <taxon>Embryophyta</taxon>
        <taxon>Tracheophyta</taxon>
        <taxon>Spermatophyta</taxon>
        <taxon>Magnoliopsida</taxon>
        <taxon>Liliopsida</taxon>
        <taxon>Poales</taxon>
        <taxon>Poaceae</taxon>
        <taxon>PACMAD clade</taxon>
        <taxon>Panicoideae</taxon>
        <taxon>Andropogonodae</taxon>
        <taxon>Andropogoneae</taxon>
        <taxon>Tripsacinae</taxon>
        <taxon>Zea</taxon>
    </lineage>
</organism>
<dbReference type="EMBL" id="CM007649">
    <property type="protein sequence ID" value="ONM35382.1"/>
    <property type="molecule type" value="Genomic_DNA"/>
</dbReference>
<keyword evidence="6" id="KW-1133">Transmembrane helix</keyword>
<evidence type="ECO:0000256" key="5">
    <source>
        <dbReference type="ARBA" id="ARBA00022842"/>
    </source>
</evidence>
<evidence type="ECO:0000256" key="1">
    <source>
        <dbReference type="ARBA" id="ARBA00004141"/>
    </source>
</evidence>
<keyword evidence="7" id="KW-0406">Ion transport</keyword>
<sequence length="182" mass="19575">MVVPASGPARVEEAGKHAVMARTGLPARDLRVLDPLLSYPSTILGRERAIVVNLERVKALITATEVLLPNTKDPAFARFVRDLQTRVLASSSDQAAEFTDMEGESSNVASPFPLPSASKGHEMEMTKKTTAVVPEMTSSSSMPNLAIAKDGNTNVLPFEFRALEVCLESACRSLEDEVCACI</sequence>
<dbReference type="Gene3D" id="2.40.128.330">
    <property type="match status" value="1"/>
</dbReference>
<evidence type="ECO:0000256" key="9">
    <source>
        <dbReference type="SAM" id="MobiDB-lite"/>
    </source>
</evidence>
<gene>
    <name evidence="10" type="ORF">ZEAMMB73_Zm00001d042441</name>
</gene>
<dbReference type="AlphaFoldDB" id="A0A1D6N3Z5"/>
<dbReference type="Gene3D" id="1.20.58.340">
    <property type="entry name" value="Magnesium transport protein CorA, transmembrane region"/>
    <property type="match status" value="1"/>
</dbReference>
<dbReference type="Pfam" id="PF22099">
    <property type="entry name" value="MRS2-like"/>
    <property type="match status" value="1"/>
</dbReference>
<keyword evidence="5" id="KW-0460">Magnesium</keyword>